<comment type="caution">
    <text evidence="1">The sequence shown here is derived from an EMBL/GenBank/DDBJ whole genome shotgun (WGS) entry which is preliminary data.</text>
</comment>
<name>A0ABV8IKK4_9ACTN</name>
<evidence type="ECO:0000313" key="1">
    <source>
        <dbReference type="EMBL" id="MFC4063610.1"/>
    </source>
</evidence>
<accession>A0ABV8IKK4</accession>
<protein>
    <submittedName>
        <fullName evidence="1">Uncharacterized protein</fullName>
    </submittedName>
</protein>
<sequence>MFVEVIGPQPLPDDIDRDDVEDLLVAALGEDGEVTGAGSGSGRWHLDVEVSTGSGEFQIVLRRLAAALVEHDLGWIVLRPEQDEVGATASQIL</sequence>
<dbReference type="RefSeq" id="WP_378064642.1">
    <property type="nucleotide sequence ID" value="NZ_JBHSBL010000002.1"/>
</dbReference>
<dbReference type="EMBL" id="JBHSBL010000002">
    <property type="protein sequence ID" value="MFC4063610.1"/>
    <property type="molecule type" value="Genomic_DNA"/>
</dbReference>
<evidence type="ECO:0000313" key="2">
    <source>
        <dbReference type="Proteomes" id="UP001595867"/>
    </source>
</evidence>
<organism evidence="1 2">
    <name type="scientific">Actinoplanes subglobosus</name>
    <dbReference type="NCBI Taxonomy" id="1547892"/>
    <lineage>
        <taxon>Bacteria</taxon>
        <taxon>Bacillati</taxon>
        <taxon>Actinomycetota</taxon>
        <taxon>Actinomycetes</taxon>
        <taxon>Micromonosporales</taxon>
        <taxon>Micromonosporaceae</taxon>
        <taxon>Actinoplanes</taxon>
    </lineage>
</organism>
<keyword evidence="2" id="KW-1185">Reference proteome</keyword>
<gene>
    <name evidence="1" type="ORF">ACFO0C_01610</name>
</gene>
<dbReference type="Proteomes" id="UP001595867">
    <property type="component" value="Unassembled WGS sequence"/>
</dbReference>
<proteinExistence type="predicted"/>
<reference evidence="2" key="1">
    <citation type="journal article" date="2019" name="Int. J. Syst. Evol. Microbiol.">
        <title>The Global Catalogue of Microorganisms (GCM) 10K type strain sequencing project: providing services to taxonomists for standard genome sequencing and annotation.</title>
        <authorList>
            <consortium name="The Broad Institute Genomics Platform"/>
            <consortium name="The Broad Institute Genome Sequencing Center for Infectious Disease"/>
            <person name="Wu L."/>
            <person name="Ma J."/>
        </authorList>
    </citation>
    <scope>NUCLEOTIDE SEQUENCE [LARGE SCALE GENOMIC DNA]</scope>
    <source>
        <strain evidence="2">TBRC 5832</strain>
    </source>
</reference>